<protein>
    <submittedName>
        <fullName evidence="7">Uncharacterized protein</fullName>
    </submittedName>
</protein>
<gene>
    <name evidence="7" type="ORF">KN10_1133</name>
</gene>
<evidence type="ECO:0000313" key="7">
    <source>
        <dbReference type="EMBL" id="GAC90697.1"/>
    </source>
</evidence>
<feature type="binding site" evidence="4">
    <location>
        <begin position="22"/>
        <end position="29"/>
    </location>
    <ligand>
        <name>ATP</name>
        <dbReference type="ChEBI" id="CHEBI:30616"/>
    </ligand>
</feature>
<feature type="domain" description="RapZ-like N-terminal" evidence="5">
    <location>
        <begin position="16"/>
        <end position="171"/>
    </location>
</feature>
<dbReference type="Proteomes" id="UP000013057">
    <property type="component" value="Unassembled WGS sequence"/>
</dbReference>
<keyword evidence="2 4" id="KW-0067">ATP-binding</keyword>
<keyword evidence="3 4" id="KW-0342">GTP-binding</keyword>
<evidence type="ECO:0000313" key="8">
    <source>
        <dbReference type="Proteomes" id="UP000013057"/>
    </source>
</evidence>
<evidence type="ECO:0000256" key="2">
    <source>
        <dbReference type="ARBA" id="ARBA00022840"/>
    </source>
</evidence>
<accession>R4G6C6</accession>
<dbReference type="InterPro" id="IPR005337">
    <property type="entry name" value="RapZ-like"/>
</dbReference>
<evidence type="ECO:0000259" key="5">
    <source>
        <dbReference type="Pfam" id="PF03668"/>
    </source>
</evidence>
<name>R4G6C6_9BACL</name>
<dbReference type="InterPro" id="IPR053930">
    <property type="entry name" value="RapZ-like_N"/>
</dbReference>
<dbReference type="GO" id="GO:0005524">
    <property type="term" value="F:ATP binding"/>
    <property type="evidence" value="ECO:0007669"/>
    <property type="project" value="UniProtKB-UniRule"/>
</dbReference>
<proteinExistence type="inferred from homology"/>
<sequence length="303" mass="34426">MKKGERAMSTGSAHVHMVIITGMSGAGKTVAIQSFEDLGYFCVDNLPPTLLPKFLELIRESGNKMNKIALVMDLRSRDFFDRLFAALDDLAETSWVTPQILFLDANDTTLVSRYKETRRSHPLAPSGLPLEGIKLERQLLEELKGRAQMIIDTSNLKPRELREKIVQTFATPATTTFSVNVVSFGFKYGLPIDADLVFDVRFLPNPHYIEHMRPKTGLDEEVSSYVLKWTETQKFIEKVTDLLSFMLPHYKREGKSQVVIAIGCTGGQHRSVTLAEYIARYFADEYTTHVSHRDIAKRKDTHR</sequence>
<reference evidence="8" key="1">
    <citation type="journal article" date="2013" name="Genome Announc.">
        <title>Draft Genome Sequence of a Thermophilic Member of the Bacillaceae, Anoxybacillus flavithermus Strain Kn10, Isolated from the Kan-nawa Hot Spring in Japan.</title>
        <authorList>
            <person name="Matsutani M."/>
            <person name="Shirakihara Y."/>
            <person name="Imada K."/>
            <person name="Yakushi T."/>
            <person name="Matsushita K."/>
        </authorList>
    </citation>
    <scope>NUCLEOTIDE SEQUENCE [LARGE SCALE GENOMIC DNA]</scope>
    <source>
        <strain evidence="8">NBRC 109594</strain>
    </source>
</reference>
<dbReference type="PANTHER" id="PTHR30448">
    <property type="entry name" value="RNASE ADAPTER PROTEIN RAPZ"/>
    <property type="match status" value="1"/>
</dbReference>
<feature type="domain" description="RapZ C-terminal" evidence="6">
    <location>
        <begin position="178"/>
        <end position="295"/>
    </location>
</feature>
<organism evidence="7 8">
    <name type="scientific">Anoxybacillus flavithermus NBRC 109594</name>
    <dbReference type="NCBI Taxonomy" id="1315967"/>
    <lineage>
        <taxon>Bacteria</taxon>
        <taxon>Bacillati</taxon>
        <taxon>Bacillota</taxon>
        <taxon>Bacilli</taxon>
        <taxon>Bacillales</taxon>
        <taxon>Anoxybacillaceae</taxon>
        <taxon>Anoxybacillus</taxon>
    </lineage>
</organism>
<feature type="binding site" evidence="4">
    <location>
        <begin position="73"/>
        <end position="76"/>
    </location>
    <ligand>
        <name>GTP</name>
        <dbReference type="ChEBI" id="CHEBI:37565"/>
    </ligand>
</feature>
<dbReference type="Pfam" id="PF22740">
    <property type="entry name" value="PapZ_C"/>
    <property type="match status" value="1"/>
</dbReference>
<dbReference type="PIRSF" id="PIRSF005052">
    <property type="entry name" value="P-loopkin"/>
    <property type="match status" value="1"/>
</dbReference>
<evidence type="ECO:0000256" key="1">
    <source>
        <dbReference type="ARBA" id="ARBA00022741"/>
    </source>
</evidence>
<dbReference type="Gene3D" id="3.40.50.300">
    <property type="entry name" value="P-loop containing nucleotide triphosphate hydrolases"/>
    <property type="match status" value="1"/>
</dbReference>
<dbReference type="InterPro" id="IPR053931">
    <property type="entry name" value="RapZ_C"/>
</dbReference>
<evidence type="ECO:0000259" key="6">
    <source>
        <dbReference type="Pfam" id="PF22740"/>
    </source>
</evidence>
<dbReference type="SUPFAM" id="SSF52540">
    <property type="entry name" value="P-loop containing nucleoside triphosphate hydrolases"/>
    <property type="match status" value="1"/>
</dbReference>
<dbReference type="HAMAP" id="MF_00636">
    <property type="entry name" value="RapZ_like"/>
    <property type="match status" value="1"/>
</dbReference>
<dbReference type="InterPro" id="IPR027417">
    <property type="entry name" value="P-loop_NTPase"/>
</dbReference>
<keyword evidence="1 4" id="KW-0547">Nucleotide-binding</keyword>
<dbReference type="GO" id="GO:0005525">
    <property type="term" value="F:GTP binding"/>
    <property type="evidence" value="ECO:0007669"/>
    <property type="project" value="UniProtKB-UniRule"/>
</dbReference>
<dbReference type="AlphaFoldDB" id="R4G6C6"/>
<evidence type="ECO:0000256" key="3">
    <source>
        <dbReference type="ARBA" id="ARBA00023134"/>
    </source>
</evidence>
<dbReference type="Pfam" id="PF03668">
    <property type="entry name" value="RapZ-like_N"/>
    <property type="match status" value="1"/>
</dbReference>
<dbReference type="EMBL" id="BARH01000007">
    <property type="protein sequence ID" value="GAC90697.1"/>
    <property type="molecule type" value="Genomic_DNA"/>
</dbReference>
<dbReference type="PANTHER" id="PTHR30448:SF0">
    <property type="entry name" value="RNASE ADAPTER PROTEIN RAPZ"/>
    <property type="match status" value="1"/>
</dbReference>
<evidence type="ECO:0000256" key="4">
    <source>
        <dbReference type="HAMAP-Rule" id="MF_00636"/>
    </source>
</evidence>
<dbReference type="NCBIfam" id="NF003828">
    <property type="entry name" value="PRK05416.1"/>
    <property type="match status" value="1"/>
</dbReference>
<comment type="caution">
    <text evidence="7">The sequence shown here is derived from an EMBL/GenBank/DDBJ whole genome shotgun (WGS) entry which is preliminary data.</text>
</comment>